<dbReference type="AlphaFoldDB" id="A0A1M6GU47"/>
<gene>
    <name evidence="3" type="ORF">SAMN05444417_2927</name>
</gene>
<dbReference type="InterPro" id="IPR018114">
    <property type="entry name" value="TRYPSIN_HIS"/>
</dbReference>
<protein>
    <submittedName>
        <fullName evidence="3">V8-like Glu-specific endopeptidase</fullName>
    </submittedName>
</protein>
<sequence>MLRPALQALALALSLAAPAAAEDSGLNAFRTMDDARGWEAVGRLEIEGKGFCTATLIAPDLVLTAAHCLFETESQQRVDDARMTFLAGFRDGRFAAARPVRRSAIPGSYVFRGADWVEGAAQDVALLQLGQPIRLPGLEPIGVGDVISAAQSVSIVSYAHDRADAPSMQERCDVLGGGDGVYVLSCLVDFGSSGAPVFQLGPDGRPRIVSVVSAKAVVEDRPVAIGAPTSPLAGLIADLSGTDFGATAPGGIRVLGAGDRGELGARFVRP</sequence>
<dbReference type="PROSITE" id="PS00134">
    <property type="entry name" value="TRYPSIN_HIS"/>
    <property type="match status" value="1"/>
</dbReference>
<dbReference type="SUPFAM" id="SSF50494">
    <property type="entry name" value="Trypsin-like serine proteases"/>
    <property type="match status" value="1"/>
</dbReference>
<dbReference type="RefSeq" id="WP_073332392.1">
    <property type="nucleotide sequence ID" value="NZ_FQYO01000005.1"/>
</dbReference>
<dbReference type="OrthoDB" id="267336at2"/>
<dbReference type="PANTHER" id="PTHR15462:SF8">
    <property type="entry name" value="SERINE PROTEASE"/>
    <property type="match status" value="1"/>
</dbReference>
<keyword evidence="4" id="KW-1185">Reference proteome</keyword>
<proteinExistence type="predicted"/>
<reference evidence="3 4" key="1">
    <citation type="submission" date="2016-11" db="EMBL/GenBank/DDBJ databases">
        <authorList>
            <person name="Jaros S."/>
            <person name="Januszkiewicz K."/>
            <person name="Wedrychowicz H."/>
        </authorList>
    </citation>
    <scope>NUCLEOTIDE SEQUENCE [LARGE SCALE GENOMIC DNA]</scope>
    <source>
        <strain evidence="3 4">DSM 100565</strain>
    </source>
</reference>
<dbReference type="InterPro" id="IPR043504">
    <property type="entry name" value="Peptidase_S1_PA_chymotrypsin"/>
</dbReference>
<evidence type="ECO:0000313" key="4">
    <source>
        <dbReference type="Proteomes" id="UP000184292"/>
    </source>
</evidence>
<feature type="signal peptide" evidence="2">
    <location>
        <begin position="1"/>
        <end position="21"/>
    </location>
</feature>
<organism evidence="3 4">
    <name type="scientific">Wenxinia saemankumensis</name>
    <dbReference type="NCBI Taxonomy" id="1447782"/>
    <lineage>
        <taxon>Bacteria</taxon>
        <taxon>Pseudomonadati</taxon>
        <taxon>Pseudomonadota</taxon>
        <taxon>Alphaproteobacteria</taxon>
        <taxon>Rhodobacterales</taxon>
        <taxon>Roseobacteraceae</taxon>
        <taxon>Wenxinia</taxon>
    </lineage>
</organism>
<dbReference type="Pfam" id="PF13365">
    <property type="entry name" value="Trypsin_2"/>
    <property type="match status" value="1"/>
</dbReference>
<accession>A0A1M6GU47</accession>
<evidence type="ECO:0000256" key="2">
    <source>
        <dbReference type="SAM" id="SignalP"/>
    </source>
</evidence>
<dbReference type="PANTHER" id="PTHR15462">
    <property type="entry name" value="SERINE PROTEASE"/>
    <property type="match status" value="1"/>
</dbReference>
<name>A0A1M6GU47_9RHOB</name>
<dbReference type="Gene3D" id="2.40.10.10">
    <property type="entry name" value="Trypsin-like serine proteases"/>
    <property type="match status" value="2"/>
</dbReference>
<dbReference type="GO" id="GO:0006508">
    <property type="term" value="P:proteolysis"/>
    <property type="evidence" value="ECO:0007669"/>
    <property type="project" value="InterPro"/>
</dbReference>
<evidence type="ECO:0000313" key="3">
    <source>
        <dbReference type="EMBL" id="SHJ13461.1"/>
    </source>
</evidence>
<evidence type="ECO:0000256" key="1">
    <source>
        <dbReference type="ARBA" id="ARBA00022729"/>
    </source>
</evidence>
<feature type="chain" id="PRO_5009917861" evidence="2">
    <location>
        <begin position="22"/>
        <end position="270"/>
    </location>
</feature>
<dbReference type="InterPro" id="IPR009003">
    <property type="entry name" value="Peptidase_S1_PA"/>
</dbReference>
<dbReference type="InterPro" id="IPR050966">
    <property type="entry name" value="Glutamyl_endopeptidase"/>
</dbReference>
<keyword evidence="1 2" id="KW-0732">Signal</keyword>
<dbReference type="EMBL" id="FQYO01000005">
    <property type="protein sequence ID" value="SHJ13461.1"/>
    <property type="molecule type" value="Genomic_DNA"/>
</dbReference>
<dbReference type="Proteomes" id="UP000184292">
    <property type="component" value="Unassembled WGS sequence"/>
</dbReference>
<dbReference type="STRING" id="1447782.SAMN05444417_2927"/>
<dbReference type="GO" id="GO:0004252">
    <property type="term" value="F:serine-type endopeptidase activity"/>
    <property type="evidence" value="ECO:0007669"/>
    <property type="project" value="InterPro"/>
</dbReference>